<evidence type="ECO:0000313" key="5">
    <source>
        <dbReference type="Proteomes" id="UP000499080"/>
    </source>
</evidence>
<dbReference type="EMBL" id="BGPR01069681">
    <property type="protein sequence ID" value="GBO43305.1"/>
    <property type="molecule type" value="Genomic_DNA"/>
</dbReference>
<evidence type="ECO:0000313" key="1">
    <source>
        <dbReference type="EMBL" id="GBO43304.1"/>
    </source>
</evidence>
<name>A0A4Y2X5A1_ARAVE</name>
<comment type="caution">
    <text evidence="3">The sequence shown here is derived from an EMBL/GenBank/DDBJ whole genome shotgun (WGS) entry which is preliminary data.</text>
</comment>
<evidence type="ECO:0000313" key="2">
    <source>
        <dbReference type="EMBL" id="GBO43305.1"/>
    </source>
</evidence>
<sequence length="152" mass="17547">MRHAMGHPLQMMSAIRRKRPGLLSWLSSSKTIMQDPTQQGAQKNAFVDWDGRGWMTLPTAPILPQHTFTFFLRLIQHYRGVASLPKQLRGAIDCVELPSLSGHRFLPGWFLKIYLIIRQMYQCRWLICEEIAKSMYFVVMSLHVSVCNEAAL</sequence>
<gene>
    <name evidence="4" type="ORF">AVEN_105786_1</name>
    <name evidence="1" type="ORF">AVEN_170982_1</name>
    <name evidence="2" type="ORF">AVEN_257864_1</name>
    <name evidence="3" type="ORF">AVEN_270946_1</name>
</gene>
<protein>
    <submittedName>
        <fullName evidence="3">Uncharacterized protein</fullName>
    </submittedName>
</protein>
<dbReference type="EMBL" id="BGPR01069688">
    <property type="protein sequence ID" value="GBO43311.1"/>
    <property type="molecule type" value="Genomic_DNA"/>
</dbReference>
<evidence type="ECO:0000313" key="3">
    <source>
        <dbReference type="EMBL" id="GBO43307.1"/>
    </source>
</evidence>
<proteinExistence type="predicted"/>
<dbReference type="AlphaFoldDB" id="A0A4Y2X5A1"/>
<dbReference type="EMBL" id="BGPR01069680">
    <property type="protein sequence ID" value="GBO43304.1"/>
    <property type="molecule type" value="Genomic_DNA"/>
</dbReference>
<keyword evidence="5" id="KW-1185">Reference proteome</keyword>
<evidence type="ECO:0000313" key="4">
    <source>
        <dbReference type="EMBL" id="GBO43311.1"/>
    </source>
</evidence>
<reference evidence="3 5" key="1">
    <citation type="journal article" date="2019" name="Sci. Rep.">
        <title>Orb-weaving spider Araneus ventricosus genome elucidates the spidroin gene catalogue.</title>
        <authorList>
            <person name="Kono N."/>
            <person name="Nakamura H."/>
            <person name="Ohtoshi R."/>
            <person name="Moran D.A.P."/>
            <person name="Shinohara A."/>
            <person name="Yoshida Y."/>
            <person name="Fujiwara M."/>
            <person name="Mori M."/>
            <person name="Tomita M."/>
            <person name="Arakawa K."/>
        </authorList>
    </citation>
    <scope>NUCLEOTIDE SEQUENCE [LARGE SCALE GENOMIC DNA]</scope>
</reference>
<dbReference type="Proteomes" id="UP000499080">
    <property type="component" value="Unassembled WGS sequence"/>
</dbReference>
<accession>A0A4Y2X5A1</accession>
<organism evidence="3 5">
    <name type="scientific">Araneus ventricosus</name>
    <name type="common">Orbweaver spider</name>
    <name type="synonym">Epeira ventricosa</name>
    <dbReference type="NCBI Taxonomy" id="182803"/>
    <lineage>
        <taxon>Eukaryota</taxon>
        <taxon>Metazoa</taxon>
        <taxon>Ecdysozoa</taxon>
        <taxon>Arthropoda</taxon>
        <taxon>Chelicerata</taxon>
        <taxon>Arachnida</taxon>
        <taxon>Araneae</taxon>
        <taxon>Araneomorphae</taxon>
        <taxon>Entelegynae</taxon>
        <taxon>Araneoidea</taxon>
        <taxon>Araneidae</taxon>
        <taxon>Araneus</taxon>
    </lineage>
</organism>
<dbReference type="EMBL" id="BGPR01069682">
    <property type="protein sequence ID" value="GBO43307.1"/>
    <property type="molecule type" value="Genomic_DNA"/>
</dbReference>